<dbReference type="RefSeq" id="WP_282588788.1">
    <property type="nucleotide sequence ID" value="NZ_JAMOIM010000049.1"/>
</dbReference>
<protein>
    <submittedName>
        <fullName evidence="1">Uncharacterized protein</fullName>
    </submittedName>
</protein>
<reference evidence="1" key="1">
    <citation type="submission" date="2022-05" db="EMBL/GenBank/DDBJ databases">
        <authorList>
            <person name="Pankratov T."/>
        </authorList>
    </citation>
    <scope>NUCLEOTIDE SEQUENCE</scope>
    <source>
        <strain evidence="1">BP6-180914</strain>
    </source>
</reference>
<evidence type="ECO:0000313" key="1">
    <source>
        <dbReference type="EMBL" id="MCW6512412.1"/>
    </source>
</evidence>
<organism evidence="1 2">
    <name type="scientific">Lichenifustis flavocetrariae</name>
    <dbReference type="NCBI Taxonomy" id="2949735"/>
    <lineage>
        <taxon>Bacteria</taxon>
        <taxon>Pseudomonadati</taxon>
        <taxon>Pseudomonadota</taxon>
        <taxon>Alphaproteobacteria</taxon>
        <taxon>Hyphomicrobiales</taxon>
        <taxon>Lichenihabitantaceae</taxon>
        <taxon>Lichenifustis</taxon>
    </lineage>
</organism>
<dbReference type="EMBL" id="JAMOIM010000049">
    <property type="protein sequence ID" value="MCW6512412.1"/>
    <property type="molecule type" value="Genomic_DNA"/>
</dbReference>
<evidence type="ECO:0000313" key="2">
    <source>
        <dbReference type="Proteomes" id="UP001165667"/>
    </source>
</evidence>
<dbReference type="Proteomes" id="UP001165667">
    <property type="component" value="Unassembled WGS sequence"/>
</dbReference>
<proteinExistence type="predicted"/>
<dbReference type="AlphaFoldDB" id="A0AA41Z3K5"/>
<sequence length="86" mass="9212">MLTVSKLETAAANCGFTVNGKELSVLLDSANLTLDAIHARPRSAALQQQIEANAASFQSDRETACTRAWETFGADAYPGARDLLQK</sequence>
<keyword evidence="2" id="KW-1185">Reference proteome</keyword>
<accession>A0AA41Z3K5</accession>
<comment type="caution">
    <text evidence="1">The sequence shown here is derived from an EMBL/GenBank/DDBJ whole genome shotgun (WGS) entry which is preliminary data.</text>
</comment>
<gene>
    <name evidence="1" type="ORF">M8523_31335</name>
</gene>
<name>A0AA41Z3K5_9HYPH</name>